<gene>
    <name evidence="1" type="ORF">PROH_15505</name>
</gene>
<organism evidence="1 2">
    <name type="scientific">Prochlorothrix hollandica PCC 9006 = CALU 1027</name>
    <dbReference type="NCBI Taxonomy" id="317619"/>
    <lineage>
        <taxon>Bacteria</taxon>
        <taxon>Bacillati</taxon>
        <taxon>Cyanobacteriota</taxon>
        <taxon>Cyanophyceae</taxon>
        <taxon>Prochlorotrichales</taxon>
        <taxon>Prochlorotrichaceae</taxon>
        <taxon>Prochlorothrix</taxon>
    </lineage>
</organism>
<dbReference type="STRING" id="317619.GCA_000332315_02266"/>
<dbReference type="Pfam" id="PF00805">
    <property type="entry name" value="Pentapeptide"/>
    <property type="match status" value="2"/>
</dbReference>
<evidence type="ECO:0000313" key="2">
    <source>
        <dbReference type="Proteomes" id="UP000034681"/>
    </source>
</evidence>
<dbReference type="PANTHER" id="PTHR47200:SF2">
    <property type="entry name" value="THYLAKOID LUMENAL 15 KDA PROTEIN 1, CHLOROPLASTIC"/>
    <property type="match status" value="1"/>
</dbReference>
<dbReference type="Gene3D" id="2.160.20.80">
    <property type="entry name" value="E3 ubiquitin-protein ligase SopA"/>
    <property type="match status" value="1"/>
</dbReference>
<keyword evidence="2" id="KW-1185">Reference proteome</keyword>
<dbReference type="Proteomes" id="UP000034681">
    <property type="component" value="Unassembled WGS sequence"/>
</dbReference>
<dbReference type="RefSeq" id="WP_017712669.1">
    <property type="nucleotide sequence ID" value="NZ_KB235937.1"/>
</dbReference>
<dbReference type="InterPro" id="IPR044213">
    <property type="entry name" value="At2g44920-like"/>
</dbReference>
<protein>
    <submittedName>
        <fullName evidence="1">Pentapeptide repeat-containing protein</fullName>
    </submittedName>
</protein>
<dbReference type="OrthoDB" id="7872756at2"/>
<dbReference type="EMBL" id="AJTX02000006">
    <property type="protein sequence ID" value="KKI99166.1"/>
    <property type="molecule type" value="Genomic_DNA"/>
</dbReference>
<evidence type="ECO:0000313" key="1">
    <source>
        <dbReference type="EMBL" id="KKI99166.1"/>
    </source>
</evidence>
<accession>A0A0M2PXQ5</accession>
<name>A0A0M2PXQ5_PROHO</name>
<dbReference type="SUPFAM" id="SSF141571">
    <property type="entry name" value="Pentapeptide repeat-like"/>
    <property type="match status" value="1"/>
</dbReference>
<dbReference type="AlphaFoldDB" id="A0A0M2PXQ5"/>
<dbReference type="InterPro" id="IPR001646">
    <property type="entry name" value="5peptide_repeat"/>
</dbReference>
<comment type="caution">
    <text evidence="1">The sequence shown here is derived from an EMBL/GenBank/DDBJ whole genome shotgun (WGS) entry which is preliminary data.</text>
</comment>
<reference evidence="1" key="1">
    <citation type="submission" date="2012-04" db="EMBL/GenBank/DDBJ databases">
        <authorList>
            <person name="Borisov I.G."/>
            <person name="Ivanikova N.V."/>
            <person name="Pinevich A.V."/>
        </authorList>
    </citation>
    <scope>NUCLEOTIDE SEQUENCE</scope>
    <source>
        <strain evidence="1">CALU 1027</strain>
    </source>
</reference>
<dbReference type="eggNOG" id="COG1357">
    <property type="taxonomic scope" value="Bacteria"/>
</dbReference>
<dbReference type="PANTHER" id="PTHR47200">
    <property type="entry name" value="THYLAKOID LUMENAL 15 KDA PROTEIN 1, CHLOROPLASTIC"/>
    <property type="match status" value="1"/>
</dbReference>
<sequence>MLQSCQRLLRPLTTITSLGLVMILALGVILGGLMAHPTPALAQDYRVNYTLSDLSNQDFSGKNLEGTSLAGATLRQTNFAGANLRGTILTKADFTEANLAGADLTAAFADRISFDRANLTDAVIVGLIATGTTFTDADITGADFSFTILDRYQTYLLCQRATGFNPTTGVSTKMSLSCR</sequence>
<proteinExistence type="predicted"/>